<feature type="binding site" evidence="7">
    <location>
        <position position="179"/>
    </location>
    <ligand>
        <name>ATP</name>
        <dbReference type="ChEBI" id="CHEBI:30616"/>
    </ligand>
</feature>
<dbReference type="GO" id="GO:0008353">
    <property type="term" value="F:RNA polymerase II CTD heptapeptide repeat kinase activity"/>
    <property type="evidence" value="ECO:0007669"/>
    <property type="project" value="TreeGrafter"/>
</dbReference>
<keyword evidence="10" id="KW-1185">Reference proteome</keyword>
<dbReference type="GO" id="GO:0005524">
    <property type="term" value="F:ATP binding"/>
    <property type="evidence" value="ECO:0007669"/>
    <property type="project" value="UniProtKB-UniRule"/>
</dbReference>
<dbReference type="PROSITE" id="PS50011">
    <property type="entry name" value="PROTEIN_KINASE_DOM"/>
    <property type="match status" value="1"/>
</dbReference>
<dbReference type="Gene3D" id="1.10.510.10">
    <property type="entry name" value="Transferase(Phosphotransferase) domain 1"/>
    <property type="match status" value="1"/>
</dbReference>
<sequence>MGCQCSKPSVDEDARGRPTEKLSSQKASRVNLSRKEEDVRLNSLKREEVVRINSSQRADSIRSKVKTDGGDMKVAFLDKKVNGSNRVHDDQIEKKKRERLEAAISANYPGKGSIPKAVVAEQVAAGWPSWLSSVAGEALEGWLPRKAETFEKLDKIGQGTYSSVYKARDIVHGKLVALKRVRFDNLDVESVKFMAREILILRRLDHPNVIKLEGLITSPRSCSLYLVFEYMEHDLTGLASRPGVKFSEPQVKCYMQQLLRGLDYCHSHGVLHRDIKGSNLLIDDNGALKIADFGLASPFDPHNRVALTSRVVTLWYRPPELLLGASHYGVAVDLWSTGCVLAELYAGKPILPGKTEVEQLHKIFKLCGSPPEDYWRRLQLPHSTAFKTAQPYRRCIGEMLKDFPSAAVALVDKLLSVDPAHRGTAAAALKSEFFTTKPLACEPSGMPKYPPSKEIDAKFHGCRRQSRAEGKDPKDYMEGRRPKEAHLNLALNAKDEASMLMQKRKGHSSLKGRSKALNSHGDETVSGFLIAPPKQNQSVTEIGKDTCRFSHSGPLISKPDWMKSGKHFDDHSMALDGSNLSVLSRLVATRSTITSDLPYDRPGPSRSEVGRLPDFVRESEPTRKQDCIFYTHRVADSYQIEYEKSCAKEQTLFAHGTDMNKLYTSGPILGPSNNLDKLLKERDRQIQEYARQSRHGKVANSQLKSARATTGKHSMSIHGM</sequence>
<dbReference type="GeneID" id="111011200"/>
<name>A0A6J1CFE6_MOMCH</name>
<feature type="region of interest" description="Disordered" evidence="8">
    <location>
        <begin position="690"/>
        <end position="720"/>
    </location>
</feature>
<feature type="compositionally biased region" description="Basic and acidic residues" evidence="8">
    <location>
        <begin position="466"/>
        <end position="480"/>
    </location>
</feature>
<evidence type="ECO:0000313" key="11">
    <source>
        <dbReference type="RefSeq" id="XP_022140580.1"/>
    </source>
</evidence>
<evidence type="ECO:0000256" key="8">
    <source>
        <dbReference type="SAM" id="MobiDB-lite"/>
    </source>
</evidence>
<dbReference type="GO" id="GO:0032968">
    <property type="term" value="P:positive regulation of transcription elongation by RNA polymerase II"/>
    <property type="evidence" value="ECO:0007669"/>
    <property type="project" value="TreeGrafter"/>
</dbReference>
<dbReference type="Pfam" id="PF00069">
    <property type="entry name" value="Pkinase"/>
    <property type="match status" value="1"/>
</dbReference>
<protein>
    <submittedName>
        <fullName evidence="11">Probable serine/threonine-protein kinase At1g54610</fullName>
    </submittedName>
</protein>
<keyword evidence="4 7" id="KW-0547">Nucleotide-binding</keyword>
<dbReference type="FunFam" id="1.10.510.10:FF:000043">
    <property type="entry name" value="probable serine/threonine-protein kinase At1g54610"/>
    <property type="match status" value="1"/>
</dbReference>
<dbReference type="AlphaFoldDB" id="A0A6J1CFE6"/>
<keyword evidence="6 7" id="KW-0067">ATP-binding</keyword>
<dbReference type="GO" id="GO:0000307">
    <property type="term" value="C:cyclin-dependent protein kinase holoenzyme complex"/>
    <property type="evidence" value="ECO:0007669"/>
    <property type="project" value="TreeGrafter"/>
</dbReference>
<dbReference type="InterPro" id="IPR011009">
    <property type="entry name" value="Kinase-like_dom_sf"/>
</dbReference>
<feature type="compositionally biased region" description="Basic and acidic residues" evidence="8">
    <location>
        <begin position="9"/>
        <end position="20"/>
    </location>
</feature>
<organism evidence="10 11">
    <name type="scientific">Momordica charantia</name>
    <name type="common">Bitter gourd</name>
    <name type="synonym">Balsam pear</name>
    <dbReference type="NCBI Taxonomy" id="3673"/>
    <lineage>
        <taxon>Eukaryota</taxon>
        <taxon>Viridiplantae</taxon>
        <taxon>Streptophyta</taxon>
        <taxon>Embryophyta</taxon>
        <taxon>Tracheophyta</taxon>
        <taxon>Spermatophyta</taxon>
        <taxon>Magnoliopsida</taxon>
        <taxon>eudicotyledons</taxon>
        <taxon>Gunneridae</taxon>
        <taxon>Pentapetalae</taxon>
        <taxon>rosids</taxon>
        <taxon>fabids</taxon>
        <taxon>Cucurbitales</taxon>
        <taxon>Cucurbitaceae</taxon>
        <taxon>Momordiceae</taxon>
        <taxon>Momordica</taxon>
    </lineage>
</organism>
<evidence type="ECO:0000256" key="3">
    <source>
        <dbReference type="ARBA" id="ARBA00022679"/>
    </source>
</evidence>
<feature type="compositionally biased region" description="Polar residues" evidence="8">
    <location>
        <begin position="21"/>
        <end position="31"/>
    </location>
</feature>
<evidence type="ECO:0000256" key="6">
    <source>
        <dbReference type="ARBA" id="ARBA00022840"/>
    </source>
</evidence>
<dbReference type="KEGG" id="mcha:111011200"/>
<evidence type="ECO:0000313" key="10">
    <source>
        <dbReference type="Proteomes" id="UP000504603"/>
    </source>
</evidence>
<proteinExistence type="inferred from homology"/>
<dbReference type="InterPro" id="IPR000719">
    <property type="entry name" value="Prot_kinase_dom"/>
</dbReference>
<keyword evidence="3" id="KW-0808">Transferase</keyword>
<dbReference type="InterPro" id="IPR017441">
    <property type="entry name" value="Protein_kinase_ATP_BS"/>
</dbReference>
<feature type="compositionally biased region" description="Polar residues" evidence="8">
    <location>
        <begin position="699"/>
        <end position="713"/>
    </location>
</feature>
<reference evidence="11" key="1">
    <citation type="submission" date="2025-08" db="UniProtKB">
        <authorList>
            <consortium name="RefSeq"/>
        </authorList>
    </citation>
    <scope>IDENTIFICATION</scope>
    <source>
        <strain evidence="11">OHB3-1</strain>
    </source>
</reference>
<evidence type="ECO:0000256" key="1">
    <source>
        <dbReference type="ARBA" id="ARBA00006485"/>
    </source>
</evidence>
<accession>A0A6J1CFE6</accession>
<dbReference type="InterPro" id="IPR050108">
    <property type="entry name" value="CDK"/>
</dbReference>
<dbReference type="CDD" id="cd07840">
    <property type="entry name" value="STKc_CDK9_like"/>
    <property type="match status" value="1"/>
</dbReference>
<dbReference type="PANTHER" id="PTHR24056:SF380">
    <property type="entry name" value="PROTEIN KINASE DOMAIN-CONTAINING PROTEIN"/>
    <property type="match status" value="1"/>
</dbReference>
<gene>
    <name evidence="11" type="primary">LOC111011200</name>
</gene>
<dbReference type="Proteomes" id="UP000504603">
    <property type="component" value="Unplaced"/>
</dbReference>
<dbReference type="OrthoDB" id="28397at2759"/>
<dbReference type="PROSITE" id="PS00107">
    <property type="entry name" value="PROTEIN_KINASE_ATP"/>
    <property type="match status" value="1"/>
</dbReference>
<keyword evidence="5 11" id="KW-0418">Kinase</keyword>
<feature type="region of interest" description="Disordered" evidence="8">
    <location>
        <begin position="1"/>
        <end position="34"/>
    </location>
</feature>
<dbReference type="Gene3D" id="3.30.200.20">
    <property type="entry name" value="Phosphorylase Kinase, domain 1"/>
    <property type="match status" value="1"/>
</dbReference>
<dbReference type="SMART" id="SM00220">
    <property type="entry name" value="S_TKc"/>
    <property type="match status" value="1"/>
</dbReference>
<evidence type="ECO:0000256" key="5">
    <source>
        <dbReference type="ARBA" id="ARBA00022777"/>
    </source>
</evidence>
<comment type="similarity">
    <text evidence="1">Belongs to the protein kinase superfamily. CMGC Ser/Thr protein kinase family. CDC2/CDKX subfamily.</text>
</comment>
<dbReference type="SUPFAM" id="SSF56112">
    <property type="entry name" value="Protein kinase-like (PK-like)"/>
    <property type="match status" value="1"/>
</dbReference>
<evidence type="ECO:0000256" key="7">
    <source>
        <dbReference type="PROSITE-ProRule" id="PRU10141"/>
    </source>
</evidence>
<dbReference type="PROSITE" id="PS00108">
    <property type="entry name" value="PROTEIN_KINASE_ST"/>
    <property type="match status" value="1"/>
</dbReference>
<feature type="region of interest" description="Disordered" evidence="8">
    <location>
        <begin position="461"/>
        <end position="480"/>
    </location>
</feature>
<dbReference type="PANTHER" id="PTHR24056">
    <property type="entry name" value="CELL DIVISION PROTEIN KINASE"/>
    <property type="match status" value="1"/>
</dbReference>
<evidence type="ECO:0000256" key="4">
    <source>
        <dbReference type="ARBA" id="ARBA00022741"/>
    </source>
</evidence>
<dbReference type="FunFam" id="3.30.200.20:FF:000021">
    <property type="entry name" value="probable serine/threonine-protein kinase At1g54610"/>
    <property type="match status" value="1"/>
</dbReference>
<evidence type="ECO:0000259" key="9">
    <source>
        <dbReference type="PROSITE" id="PS50011"/>
    </source>
</evidence>
<keyword evidence="2" id="KW-0723">Serine/threonine-protein kinase</keyword>
<dbReference type="GO" id="GO:0005634">
    <property type="term" value="C:nucleus"/>
    <property type="evidence" value="ECO:0007669"/>
    <property type="project" value="TreeGrafter"/>
</dbReference>
<feature type="domain" description="Protein kinase" evidence="9">
    <location>
        <begin position="150"/>
        <end position="434"/>
    </location>
</feature>
<dbReference type="InterPro" id="IPR008271">
    <property type="entry name" value="Ser/Thr_kinase_AS"/>
</dbReference>
<evidence type="ECO:0000256" key="2">
    <source>
        <dbReference type="ARBA" id="ARBA00022527"/>
    </source>
</evidence>
<dbReference type="RefSeq" id="XP_022140580.1">
    <property type="nucleotide sequence ID" value="XM_022284888.1"/>
</dbReference>